<evidence type="ECO:0000256" key="4">
    <source>
        <dbReference type="ARBA" id="ARBA00022692"/>
    </source>
</evidence>
<dbReference type="EMBL" id="DSMU01000010">
    <property type="protein sequence ID" value="HEL65086.1"/>
    <property type="molecule type" value="Genomic_DNA"/>
</dbReference>
<feature type="transmembrane region" description="Helical" evidence="7">
    <location>
        <begin position="12"/>
        <end position="36"/>
    </location>
</feature>
<comment type="similarity">
    <text evidence="2">Belongs to the DedA family.</text>
</comment>
<keyword evidence="5 7" id="KW-1133">Transmembrane helix</keyword>
<evidence type="ECO:0000256" key="5">
    <source>
        <dbReference type="ARBA" id="ARBA00022989"/>
    </source>
</evidence>
<dbReference type="GO" id="GO:0005886">
    <property type="term" value="C:plasma membrane"/>
    <property type="evidence" value="ECO:0007669"/>
    <property type="project" value="UniProtKB-SubCell"/>
</dbReference>
<evidence type="ECO:0000256" key="7">
    <source>
        <dbReference type="SAM" id="Phobius"/>
    </source>
</evidence>
<evidence type="ECO:0000313" key="9">
    <source>
        <dbReference type="EMBL" id="HEL65086.1"/>
    </source>
</evidence>
<dbReference type="AlphaFoldDB" id="A0A7C2E1L6"/>
<feature type="domain" description="VTT" evidence="8">
    <location>
        <begin position="5"/>
        <end position="119"/>
    </location>
</feature>
<dbReference type="InterPro" id="IPR032816">
    <property type="entry name" value="VTT_dom"/>
</dbReference>
<feature type="transmembrane region" description="Helical" evidence="7">
    <location>
        <begin position="133"/>
        <end position="153"/>
    </location>
</feature>
<reference evidence="9" key="1">
    <citation type="journal article" date="2020" name="mSystems">
        <title>Genome- and Community-Level Interaction Insights into Carbon Utilization and Element Cycling Functions of Hydrothermarchaeota in Hydrothermal Sediment.</title>
        <authorList>
            <person name="Zhou Z."/>
            <person name="Liu Y."/>
            <person name="Xu W."/>
            <person name="Pan J."/>
            <person name="Luo Z.H."/>
            <person name="Li M."/>
        </authorList>
    </citation>
    <scope>NUCLEOTIDE SEQUENCE [LARGE SCALE GENOMIC DNA]</scope>
    <source>
        <strain evidence="9">SpSt-300</strain>
    </source>
</reference>
<dbReference type="Pfam" id="PF09335">
    <property type="entry name" value="VTT_dom"/>
    <property type="match status" value="1"/>
</dbReference>
<name>A0A7C2E1L6_9THEO</name>
<evidence type="ECO:0000259" key="8">
    <source>
        <dbReference type="Pfam" id="PF09335"/>
    </source>
</evidence>
<gene>
    <name evidence="9" type="ORF">ENQ34_00170</name>
</gene>
<feature type="transmembrane region" description="Helical" evidence="7">
    <location>
        <begin position="99"/>
        <end position="121"/>
    </location>
</feature>
<organism evidence="9">
    <name type="scientific">Ammonifex degensii</name>
    <dbReference type="NCBI Taxonomy" id="42838"/>
    <lineage>
        <taxon>Bacteria</taxon>
        <taxon>Bacillati</taxon>
        <taxon>Bacillota</taxon>
        <taxon>Clostridia</taxon>
        <taxon>Thermoanaerobacterales</taxon>
        <taxon>Thermoanaerobacteraceae</taxon>
        <taxon>Ammonifex</taxon>
    </lineage>
</organism>
<evidence type="ECO:0000256" key="2">
    <source>
        <dbReference type="ARBA" id="ARBA00010792"/>
    </source>
</evidence>
<dbReference type="PANTHER" id="PTHR42709:SF6">
    <property type="entry name" value="UNDECAPRENYL PHOSPHATE TRANSPORTER A"/>
    <property type="match status" value="1"/>
</dbReference>
<keyword evidence="4 7" id="KW-0812">Transmembrane</keyword>
<accession>A0A7C2E1L6</accession>
<sequence>MLAGFLIAKGYMTFPAALLATASGFITGSLVAYLLGAKLGGRLFERGGRWLRVTPARLDKARLYLTRLAPGFVIFGRFIPGVSNLTPYLAGVGRLRLEVFFILTAAFAVTWGTLYLSLGMFFEQNWSKVTGRLQPLLLVGAFLGLGLYFTVLMRRKRF</sequence>
<comment type="caution">
    <text evidence="9">The sequence shown here is derived from an EMBL/GenBank/DDBJ whole genome shotgun (WGS) entry which is preliminary data.</text>
</comment>
<evidence type="ECO:0000256" key="3">
    <source>
        <dbReference type="ARBA" id="ARBA00022475"/>
    </source>
</evidence>
<protein>
    <submittedName>
        <fullName evidence="9">DedA family protein</fullName>
    </submittedName>
</protein>
<evidence type="ECO:0000256" key="1">
    <source>
        <dbReference type="ARBA" id="ARBA00004651"/>
    </source>
</evidence>
<comment type="subcellular location">
    <subcellularLocation>
        <location evidence="1">Cell membrane</location>
        <topology evidence="1">Multi-pass membrane protein</topology>
    </subcellularLocation>
</comment>
<evidence type="ECO:0000256" key="6">
    <source>
        <dbReference type="ARBA" id="ARBA00023136"/>
    </source>
</evidence>
<proteinExistence type="inferred from homology"/>
<dbReference type="InterPro" id="IPR051311">
    <property type="entry name" value="DedA_domain"/>
</dbReference>
<dbReference type="PANTHER" id="PTHR42709">
    <property type="entry name" value="ALKALINE PHOSPHATASE LIKE PROTEIN"/>
    <property type="match status" value="1"/>
</dbReference>
<keyword evidence="6 7" id="KW-0472">Membrane</keyword>
<keyword evidence="3" id="KW-1003">Cell membrane</keyword>